<name>A0A9N9AUN3_9GLOM</name>
<feature type="region of interest" description="Disordered" evidence="1">
    <location>
        <begin position="208"/>
        <end position="234"/>
    </location>
</feature>
<dbReference type="Gene3D" id="1.10.510.10">
    <property type="entry name" value="Transferase(Phosphotransferase) domain 1"/>
    <property type="match status" value="1"/>
</dbReference>
<dbReference type="InterPro" id="IPR051681">
    <property type="entry name" value="Ser/Thr_Kinases-Pseudokinases"/>
</dbReference>
<organism evidence="3 4">
    <name type="scientific">Paraglomus brasilianum</name>
    <dbReference type="NCBI Taxonomy" id="144538"/>
    <lineage>
        <taxon>Eukaryota</taxon>
        <taxon>Fungi</taxon>
        <taxon>Fungi incertae sedis</taxon>
        <taxon>Mucoromycota</taxon>
        <taxon>Glomeromycotina</taxon>
        <taxon>Glomeromycetes</taxon>
        <taxon>Paraglomerales</taxon>
        <taxon>Paraglomeraceae</taxon>
        <taxon>Paraglomus</taxon>
    </lineage>
</organism>
<comment type="caution">
    <text evidence="3">The sequence shown here is derived from an EMBL/GenBank/DDBJ whole genome shotgun (WGS) entry which is preliminary data.</text>
</comment>
<dbReference type="Proteomes" id="UP000789739">
    <property type="component" value="Unassembled WGS sequence"/>
</dbReference>
<dbReference type="PANTHER" id="PTHR44329">
    <property type="entry name" value="SERINE/THREONINE-PROTEIN KINASE TNNI3K-RELATED"/>
    <property type="match status" value="1"/>
</dbReference>
<evidence type="ECO:0000256" key="1">
    <source>
        <dbReference type="SAM" id="MobiDB-lite"/>
    </source>
</evidence>
<dbReference type="GO" id="GO:0004674">
    <property type="term" value="F:protein serine/threonine kinase activity"/>
    <property type="evidence" value="ECO:0007669"/>
    <property type="project" value="TreeGrafter"/>
</dbReference>
<proteinExistence type="predicted"/>
<gene>
    <name evidence="3" type="ORF">PBRASI_LOCUS4681</name>
</gene>
<feature type="domain" description="Protein kinase" evidence="2">
    <location>
        <begin position="33"/>
        <end position="234"/>
    </location>
</feature>
<evidence type="ECO:0000313" key="3">
    <source>
        <dbReference type="EMBL" id="CAG8542916.1"/>
    </source>
</evidence>
<dbReference type="PANTHER" id="PTHR44329:SF291">
    <property type="entry name" value="PROTEIN KINASE DOMAIN-CONTAINING PROTEIN"/>
    <property type="match status" value="1"/>
</dbReference>
<dbReference type="InterPro" id="IPR001245">
    <property type="entry name" value="Ser-Thr/Tyr_kinase_cat_dom"/>
</dbReference>
<accession>A0A9N9AUN3</accession>
<dbReference type="PROSITE" id="PS50011">
    <property type="entry name" value="PROTEIN_KINASE_DOM"/>
    <property type="match status" value="1"/>
</dbReference>
<dbReference type="InterPro" id="IPR000719">
    <property type="entry name" value="Prot_kinase_dom"/>
</dbReference>
<dbReference type="AlphaFoldDB" id="A0A9N9AUN3"/>
<evidence type="ECO:0000259" key="2">
    <source>
        <dbReference type="PROSITE" id="PS50011"/>
    </source>
</evidence>
<sequence>MLALTPLDITATTPQSYYEQYQGQIKWIDFQELTDLKKLSSGAFGTVYSATWNLSSPSNSKEAKSQQVAIKYMDKCNFQLETLFHELWAHYAQCRYGNTNYSLALYGISQDPDTGKFMMIMEFAQNGDLQAFLEKHINDLTWNHKLEIVYQLADALCNLHGHKALIHRDLHSGNVLFVDGTPLNDDQKRWGFTLDKIVRISDYGLTQPGNASTTTPDSEKIKWNQKRPSYGRAS</sequence>
<dbReference type="Pfam" id="PF07714">
    <property type="entry name" value="PK_Tyr_Ser-Thr"/>
    <property type="match status" value="1"/>
</dbReference>
<dbReference type="OrthoDB" id="2441719at2759"/>
<protein>
    <submittedName>
        <fullName evidence="3">9399_t:CDS:1</fullName>
    </submittedName>
</protein>
<dbReference type="GO" id="GO:0005524">
    <property type="term" value="F:ATP binding"/>
    <property type="evidence" value="ECO:0007669"/>
    <property type="project" value="InterPro"/>
</dbReference>
<reference evidence="3" key="1">
    <citation type="submission" date="2021-06" db="EMBL/GenBank/DDBJ databases">
        <authorList>
            <person name="Kallberg Y."/>
            <person name="Tangrot J."/>
            <person name="Rosling A."/>
        </authorList>
    </citation>
    <scope>NUCLEOTIDE SEQUENCE</scope>
    <source>
        <strain evidence="3">BR232B</strain>
    </source>
</reference>
<dbReference type="InterPro" id="IPR011009">
    <property type="entry name" value="Kinase-like_dom_sf"/>
</dbReference>
<dbReference type="SUPFAM" id="SSF56112">
    <property type="entry name" value="Protein kinase-like (PK-like)"/>
    <property type="match status" value="1"/>
</dbReference>
<evidence type="ECO:0000313" key="4">
    <source>
        <dbReference type="Proteomes" id="UP000789739"/>
    </source>
</evidence>
<dbReference type="EMBL" id="CAJVPI010000501">
    <property type="protein sequence ID" value="CAG8542916.1"/>
    <property type="molecule type" value="Genomic_DNA"/>
</dbReference>
<keyword evidence="4" id="KW-1185">Reference proteome</keyword>